<dbReference type="AlphaFoldDB" id="A0A6J6ATI0"/>
<dbReference type="EMBL" id="CAEZSF010000004">
    <property type="protein sequence ID" value="CAB4529825.1"/>
    <property type="molecule type" value="Genomic_DNA"/>
</dbReference>
<reference evidence="1" key="1">
    <citation type="submission" date="2020-05" db="EMBL/GenBank/DDBJ databases">
        <authorList>
            <person name="Chiriac C."/>
            <person name="Salcher M."/>
            <person name="Ghai R."/>
            <person name="Kavagutti S V."/>
        </authorList>
    </citation>
    <scope>NUCLEOTIDE SEQUENCE</scope>
</reference>
<dbReference type="EMBL" id="CAFBMG010000043">
    <property type="protein sequence ID" value="CAB4898899.1"/>
    <property type="molecule type" value="Genomic_DNA"/>
</dbReference>
<name>A0A6J6ATI0_9ZZZZ</name>
<organism evidence="1">
    <name type="scientific">freshwater metagenome</name>
    <dbReference type="NCBI Taxonomy" id="449393"/>
    <lineage>
        <taxon>unclassified sequences</taxon>
        <taxon>metagenomes</taxon>
        <taxon>ecological metagenomes</taxon>
    </lineage>
</organism>
<dbReference type="InterPro" id="IPR019587">
    <property type="entry name" value="Polyketide_cyclase/dehydratase"/>
</dbReference>
<dbReference type="Gene3D" id="3.30.530.20">
    <property type="match status" value="1"/>
</dbReference>
<evidence type="ECO:0000313" key="1">
    <source>
        <dbReference type="EMBL" id="CAB4529825.1"/>
    </source>
</evidence>
<dbReference type="SUPFAM" id="SSF55961">
    <property type="entry name" value="Bet v1-like"/>
    <property type="match status" value="1"/>
</dbReference>
<protein>
    <submittedName>
        <fullName evidence="1">Unannotated protein</fullName>
    </submittedName>
</protein>
<dbReference type="Pfam" id="PF10604">
    <property type="entry name" value="Polyketide_cyc2"/>
    <property type="match status" value="1"/>
</dbReference>
<gene>
    <name evidence="1" type="ORF">UFOPK1358_00097</name>
    <name evidence="2" type="ORF">UFOPK2766_01953</name>
    <name evidence="3" type="ORF">UFOPK3519_00735</name>
</gene>
<accession>A0A6J6ATI0</accession>
<proteinExistence type="predicted"/>
<evidence type="ECO:0000313" key="3">
    <source>
        <dbReference type="EMBL" id="CAB4898899.1"/>
    </source>
</evidence>
<dbReference type="EMBL" id="CAEZYU010000116">
    <property type="protein sequence ID" value="CAB4756589.1"/>
    <property type="molecule type" value="Genomic_DNA"/>
</dbReference>
<evidence type="ECO:0000313" key="2">
    <source>
        <dbReference type="EMBL" id="CAB4756589.1"/>
    </source>
</evidence>
<sequence>MAKHQGVQKSERGDQLARVECERVGMSYFQTAPCKVVASQEIAATPERIFEVFLDSVSWTRWAFPILGVDWTSPFPLQVGSTRTVSMRGGMTGWEEFIAWEPGSRMAFRFNQTIKGGPEAFAEDYVVTDLGNGRSRVDWTMAMTFTGGSKRMSPVIQLAMRPMNAHMLRKFRKYVEADPVLPSATVPSTNPATEEA</sequence>
<dbReference type="CDD" id="cd07821">
    <property type="entry name" value="PYR_PYL_RCAR_like"/>
    <property type="match status" value="1"/>
</dbReference>
<dbReference type="InterPro" id="IPR023393">
    <property type="entry name" value="START-like_dom_sf"/>
</dbReference>